<dbReference type="GeneID" id="34525010"/>
<dbReference type="HOGENOM" id="CLU_600018_0_0_1"/>
<dbReference type="STRING" id="1071383.J7R3C4"/>
<dbReference type="RefSeq" id="XP_022463576.1">
    <property type="nucleotide sequence ID" value="XM_022606929.1"/>
</dbReference>
<feature type="region of interest" description="Disordered" evidence="1">
    <location>
        <begin position="45"/>
        <end position="78"/>
    </location>
</feature>
<evidence type="ECO:0000313" key="3">
    <source>
        <dbReference type="Proteomes" id="UP000006310"/>
    </source>
</evidence>
<dbReference type="AlphaFoldDB" id="J7R3C4"/>
<accession>J7R3C4</accession>
<protein>
    <submittedName>
        <fullName evidence="2">Uncharacterized protein</fullName>
    </submittedName>
</protein>
<sequence length="456" mass="52894">MSAGSQRRPQKAHYRFQRNTCYCNPRCYDCNSSEIYNGVQRHINSWDKSAPNSPNKSTCRNKGTYSNGPTSQSFTPSQFHSTQLKELSRYHSNCLLEHSRFLHKGSHKGRSNMSFYYSENPTLLSRPDYNRTRVPYLLQDDKCYNKKFNKFKRNENCPPHVKSTAHKLLQMKRNHERSSKRQLNAPSSLIYSVKETKSQRELDTTNFLPRELNSTEDTCSKHTSNVSIASSSSSSSEAHLLSITDDYILDVQPHTHIDDRNATSLKTNYEYVSDPSLLRTNIKKLLAAPRIVGFEATCFPPTTCIFPLGRVETKLMELKAMMKTNQVVRPKYPRKKTIKRLKDYPFFKCNARGTTRQNDVLKVSMILKLLQKDFLVKLQQREKETEGARSKWFQMCERNDKISEKIRHRIYKPRAAILRDTKINNSRSLPSPTKISRADYVDDAELEDVLLEIDPL</sequence>
<dbReference type="EMBL" id="HE978316">
    <property type="protein sequence ID" value="CCK69330.1"/>
    <property type="molecule type" value="Genomic_DNA"/>
</dbReference>
<reference evidence="3" key="2">
    <citation type="submission" date="2012-08" db="EMBL/GenBank/DDBJ databases">
        <title>Genome sequence of Kazachstania naganishii.</title>
        <authorList>
            <person name="Gordon J.L."/>
            <person name="Armisen D."/>
            <person name="Proux-Wera E."/>
            <person name="OhEigeartaigh S.S."/>
            <person name="Byrne K.P."/>
            <person name="Wolfe K.H."/>
        </authorList>
    </citation>
    <scope>NUCLEOTIDE SEQUENCE [LARGE SCALE GENOMIC DNA]</scope>
    <source>
        <strain evidence="3">ATCC MYA-139 / BCRC 22969 / CBS 8797 / CCRC 22969 / KCTC 17520 / NBRC 10181 / NCYC 3082</strain>
    </source>
</reference>
<dbReference type="Proteomes" id="UP000006310">
    <property type="component" value="Chromosome 3"/>
</dbReference>
<gene>
    <name evidence="2" type="primary">KNAG0C02190</name>
    <name evidence="2" type="ordered locus">KNAG_0C02190</name>
</gene>
<evidence type="ECO:0000256" key="1">
    <source>
        <dbReference type="SAM" id="MobiDB-lite"/>
    </source>
</evidence>
<reference evidence="2 3" key="1">
    <citation type="journal article" date="2011" name="Proc. Natl. Acad. Sci. U.S.A.">
        <title>Evolutionary erosion of yeast sex chromosomes by mating-type switching accidents.</title>
        <authorList>
            <person name="Gordon J.L."/>
            <person name="Armisen D."/>
            <person name="Proux-Wera E."/>
            <person name="Oheigeartaigh S.S."/>
            <person name="Byrne K.P."/>
            <person name="Wolfe K.H."/>
        </authorList>
    </citation>
    <scope>NUCLEOTIDE SEQUENCE [LARGE SCALE GENOMIC DNA]</scope>
    <source>
        <strain evidence="3">ATCC MYA-139 / BCRC 22969 / CBS 8797 / CCRC 22969 / KCTC 17520 / NBRC 10181 / NCYC 3082</strain>
    </source>
</reference>
<dbReference type="eggNOG" id="KOG1878">
    <property type="taxonomic scope" value="Eukaryota"/>
</dbReference>
<organism evidence="2 3">
    <name type="scientific">Huiozyma naganishii (strain ATCC MYA-139 / BCRC 22969 / CBS 8797 / KCTC 17520 / NBRC 10181 / NCYC 3082 / Yp74L-3)</name>
    <name type="common">Yeast</name>
    <name type="synonym">Kazachstania naganishii</name>
    <dbReference type="NCBI Taxonomy" id="1071383"/>
    <lineage>
        <taxon>Eukaryota</taxon>
        <taxon>Fungi</taxon>
        <taxon>Dikarya</taxon>
        <taxon>Ascomycota</taxon>
        <taxon>Saccharomycotina</taxon>
        <taxon>Saccharomycetes</taxon>
        <taxon>Saccharomycetales</taxon>
        <taxon>Saccharomycetaceae</taxon>
        <taxon>Huiozyma</taxon>
    </lineage>
</organism>
<evidence type="ECO:0000313" key="2">
    <source>
        <dbReference type="EMBL" id="CCK69330.1"/>
    </source>
</evidence>
<dbReference type="KEGG" id="kng:KNAG_0C02190"/>
<proteinExistence type="predicted"/>
<name>J7R3C4_HUIN7</name>
<keyword evidence="3" id="KW-1185">Reference proteome</keyword>